<reference evidence="1 2" key="1">
    <citation type="journal article" date="2018" name="Mol. Biol. Evol.">
        <title>Broad Genomic Sampling Reveals a Smut Pathogenic Ancestry of the Fungal Clade Ustilaginomycotina.</title>
        <authorList>
            <person name="Kijpornyongpan T."/>
            <person name="Mondo S.J."/>
            <person name="Barry K."/>
            <person name="Sandor L."/>
            <person name="Lee J."/>
            <person name="Lipzen A."/>
            <person name="Pangilinan J."/>
            <person name="LaButti K."/>
            <person name="Hainaut M."/>
            <person name="Henrissat B."/>
            <person name="Grigoriev I.V."/>
            <person name="Spatafora J.W."/>
            <person name="Aime M.C."/>
        </authorList>
    </citation>
    <scope>NUCLEOTIDE SEQUENCE [LARGE SCALE GENOMIC DNA]</scope>
    <source>
        <strain evidence="1 2">SA 807</strain>
    </source>
</reference>
<dbReference type="Proteomes" id="UP000245626">
    <property type="component" value="Unassembled WGS sequence"/>
</dbReference>
<sequence>MTTMVARHVVGPRTMTASSLINQVNNLNLGTTLARPCLAMVSSPSTSANQRMTWIRTRSMSTTSVSSLSQQPPSQAQVQDAKVKVVEETVGWNPTSRRTGLIARKKGMTSYFTPEGQRIPATVLQIDSNQVSALIGFASEVKENDKEKQRRKKNNKGKGQVSEAVVKGQGEEGEEGVGEANKYYAIQISATDSKNVSQQIKGHLKKAGIQSGKKVIREFRVTKDAMVPLGTTLSAAHFVPGQSVDVRAITRGKGFQGAMKRHGFHGLRASHGVSISHRSHGSTGQCQDPGRVWPGKKMAGRMGGNKHGTIHNLKVLRIDLENELVLVKGNVPGPAGGVVEVRDATRNLIGKAAHAFKSGKLPGGLLIDPTKGVSQYLPEGIENLPFPAGTKELADSLPEVIEAGLEA</sequence>
<gene>
    <name evidence="1" type="ORF">IE53DRAFT_377414</name>
</gene>
<keyword evidence="2" id="KW-1185">Reference proteome</keyword>
<name>A0ACD0P5M8_9BASI</name>
<protein>
    <submittedName>
        <fullName evidence="1">Translation protein</fullName>
    </submittedName>
</protein>
<evidence type="ECO:0000313" key="2">
    <source>
        <dbReference type="Proteomes" id="UP000245626"/>
    </source>
</evidence>
<evidence type="ECO:0000313" key="1">
    <source>
        <dbReference type="EMBL" id="PWN53344.1"/>
    </source>
</evidence>
<accession>A0ACD0P5M8</accession>
<organism evidence="1 2">
    <name type="scientific">Violaceomyces palustris</name>
    <dbReference type="NCBI Taxonomy" id="1673888"/>
    <lineage>
        <taxon>Eukaryota</taxon>
        <taxon>Fungi</taxon>
        <taxon>Dikarya</taxon>
        <taxon>Basidiomycota</taxon>
        <taxon>Ustilaginomycotina</taxon>
        <taxon>Ustilaginomycetes</taxon>
        <taxon>Violaceomycetales</taxon>
        <taxon>Violaceomycetaceae</taxon>
        <taxon>Violaceomyces</taxon>
    </lineage>
</organism>
<dbReference type="EMBL" id="KZ819730">
    <property type="protein sequence ID" value="PWN53344.1"/>
    <property type="molecule type" value="Genomic_DNA"/>
</dbReference>
<proteinExistence type="predicted"/>